<dbReference type="InterPro" id="IPR006059">
    <property type="entry name" value="SBP"/>
</dbReference>
<dbReference type="CDD" id="cd14748">
    <property type="entry name" value="PBP2_UgpB"/>
    <property type="match status" value="1"/>
</dbReference>
<protein>
    <submittedName>
        <fullName evidence="2">ABC transporter substrate-binding protein</fullName>
    </submittedName>
</protein>
<dbReference type="InterPro" id="IPR050490">
    <property type="entry name" value="Bact_solute-bd_prot1"/>
</dbReference>
<feature type="signal peptide" evidence="1">
    <location>
        <begin position="1"/>
        <end position="25"/>
    </location>
</feature>
<dbReference type="Pfam" id="PF01547">
    <property type="entry name" value="SBP_bac_1"/>
    <property type="match status" value="1"/>
</dbReference>
<dbReference type="PANTHER" id="PTHR43649:SF12">
    <property type="entry name" value="DIACETYLCHITOBIOSE BINDING PROTEIN DASA"/>
    <property type="match status" value="1"/>
</dbReference>
<comment type="caution">
    <text evidence="2">The sequence shown here is derived from an EMBL/GenBank/DDBJ whole genome shotgun (WGS) entry which is preliminary data.</text>
</comment>
<dbReference type="RefSeq" id="WP_163741761.1">
    <property type="nucleotide sequence ID" value="NZ_JAAGOA010000017.1"/>
</dbReference>
<sequence>MRHRHTASFRAGVAAVLATALAAVAACGDTGTAGSQAADEPADEDTGDDVVTITFESYNYGTDGVGGEGTQRLIDEFEAAHPNIRIEPTGTPAGEIHTSVHAQAAAGNPPDVAQIGWSKFGFVLENLPYVPLGEVAPVDELQAHLDGMYPAAVELGMHEDALAGLAYSVSTPTMFINADLFAEAGLDPQDPPSTWAEAEDAALAIADETGAQGIYVDAAGEAKSDFLTQSLINSNGGRLVGDDGSLHLDDPAAVEALSMLGDLTGSGAQPAVGEAEAIAIFESGQLGMLVSSTALLGGFASSTEGVFELETAGLPAFDGHDVAPTVSGAGLFVFADDPDKQAAAWDFVRFLTGDDGFTILASVIGYLPLRPSLIDDPAYLGDFFAEDDRLLPTIEQLDSLVPYQVLPGENSQQAVEFIQDNAVAPIMISGADAESTLADVAQRARELLGQ</sequence>
<dbReference type="SUPFAM" id="SSF53850">
    <property type="entry name" value="Periplasmic binding protein-like II"/>
    <property type="match status" value="1"/>
</dbReference>
<keyword evidence="1" id="KW-0732">Signal</keyword>
<evidence type="ECO:0000313" key="2">
    <source>
        <dbReference type="EMBL" id="NEE02829.1"/>
    </source>
</evidence>
<name>A0A6L9SCU6_9ACTN</name>
<proteinExistence type="predicted"/>
<reference evidence="2 3" key="1">
    <citation type="submission" date="2020-02" db="EMBL/GenBank/DDBJ databases">
        <authorList>
            <person name="Li X.-J."/>
            <person name="Han X.-M."/>
        </authorList>
    </citation>
    <scope>NUCLEOTIDE SEQUENCE [LARGE SCALE GENOMIC DNA]</scope>
    <source>
        <strain evidence="2 3">CCTCC AB 2017055</strain>
    </source>
</reference>
<dbReference type="EMBL" id="JAAGOA010000017">
    <property type="protein sequence ID" value="NEE02829.1"/>
    <property type="molecule type" value="Genomic_DNA"/>
</dbReference>
<gene>
    <name evidence="2" type="ORF">G1H10_21935</name>
</gene>
<keyword evidence="3" id="KW-1185">Reference proteome</keyword>
<dbReference type="AlphaFoldDB" id="A0A6L9SCU6"/>
<evidence type="ECO:0000313" key="3">
    <source>
        <dbReference type="Proteomes" id="UP000475214"/>
    </source>
</evidence>
<evidence type="ECO:0000256" key="1">
    <source>
        <dbReference type="SAM" id="SignalP"/>
    </source>
</evidence>
<organism evidence="2 3">
    <name type="scientific">Phytoactinopolyspora halotolerans</name>
    <dbReference type="NCBI Taxonomy" id="1981512"/>
    <lineage>
        <taxon>Bacteria</taxon>
        <taxon>Bacillati</taxon>
        <taxon>Actinomycetota</taxon>
        <taxon>Actinomycetes</taxon>
        <taxon>Jiangellales</taxon>
        <taxon>Jiangellaceae</taxon>
        <taxon>Phytoactinopolyspora</taxon>
    </lineage>
</organism>
<dbReference type="PROSITE" id="PS51257">
    <property type="entry name" value="PROKAR_LIPOPROTEIN"/>
    <property type="match status" value="1"/>
</dbReference>
<dbReference type="Proteomes" id="UP000475214">
    <property type="component" value="Unassembled WGS sequence"/>
</dbReference>
<accession>A0A6L9SCU6</accession>
<dbReference type="PANTHER" id="PTHR43649">
    <property type="entry name" value="ARABINOSE-BINDING PROTEIN-RELATED"/>
    <property type="match status" value="1"/>
</dbReference>
<feature type="chain" id="PRO_5039531321" evidence="1">
    <location>
        <begin position="26"/>
        <end position="450"/>
    </location>
</feature>
<dbReference type="Gene3D" id="3.40.190.10">
    <property type="entry name" value="Periplasmic binding protein-like II"/>
    <property type="match status" value="1"/>
</dbReference>